<name>A0A158A9T8_9BURK</name>
<dbReference type="EMBL" id="FCOB02000005">
    <property type="protein sequence ID" value="SAK54366.1"/>
    <property type="molecule type" value="Genomic_DNA"/>
</dbReference>
<evidence type="ECO:0000256" key="3">
    <source>
        <dbReference type="ARBA" id="ARBA00009850"/>
    </source>
</evidence>
<dbReference type="NCBIfam" id="TIGR02962">
    <property type="entry name" value="hdxy_isourate"/>
    <property type="match status" value="1"/>
</dbReference>
<dbReference type="STRING" id="1777144.AWB83_01527"/>
<dbReference type="InterPro" id="IPR023416">
    <property type="entry name" value="Transthyretin/HIU_hydrolase_d"/>
</dbReference>
<evidence type="ECO:0000256" key="2">
    <source>
        <dbReference type="ARBA" id="ARBA00002704"/>
    </source>
</evidence>
<evidence type="ECO:0000256" key="7">
    <source>
        <dbReference type="PIRSR" id="PIRSR600895-51"/>
    </source>
</evidence>
<evidence type="ECO:0000256" key="4">
    <source>
        <dbReference type="ARBA" id="ARBA00011881"/>
    </source>
</evidence>
<evidence type="ECO:0000256" key="8">
    <source>
        <dbReference type="RuleBase" id="RU361270"/>
    </source>
</evidence>
<evidence type="ECO:0000256" key="1">
    <source>
        <dbReference type="ARBA" id="ARBA00001043"/>
    </source>
</evidence>
<keyword evidence="11" id="KW-1185">Reference proteome</keyword>
<dbReference type="Gene3D" id="2.60.40.180">
    <property type="entry name" value="Transthyretin/hydroxyisourate hydrolase domain"/>
    <property type="match status" value="1"/>
</dbReference>
<dbReference type="SUPFAM" id="SSF49472">
    <property type="entry name" value="Transthyretin (synonym: prealbumin)"/>
    <property type="match status" value="1"/>
</dbReference>
<dbReference type="InterPro" id="IPR023418">
    <property type="entry name" value="Thyroxine_BS"/>
</dbReference>
<dbReference type="GO" id="GO:0006144">
    <property type="term" value="P:purine nucleobase metabolic process"/>
    <property type="evidence" value="ECO:0007669"/>
    <property type="project" value="UniProtKB-KW"/>
</dbReference>
<keyword evidence="6 8" id="KW-0378">Hydrolase</keyword>
<dbReference type="AlphaFoldDB" id="A0A158A9T8"/>
<comment type="catalytic activity">
    <reaction evidence="1 8">
        <text>5-hydroxyisourate + H2O = 5-hydroxy-2-oxo-4-ureido-2,5-dihydro-1H-imidazole-5-carboxylate + H(+)</text>
        <dbReference type="Rhea" id="RHEA:23736"/>
        <dbReference type="ChEBI" id="CHEBI:15377"/>
        <dbReference type="ChEBI" id="CHEBI:15378"/>
        <dbReference type="ChEBI" id="CHEBI:18072"/>
        <dbReference type="ChEBI" id="CHEBI:58639"/>
        <dbReference type="EC" id="3.5.2.17"/>
    </reaction>
</comment>
<evidence type="ECO:0000313" key="11">
    <source>
        <dbReference type="Proteomes" id="UP000054978"/>
    </source>
</evidence>
<dbReference type="GO" id="GO:0033971">
    <property type="term" value="F:hydroxyisourate hydrolase activity"/>
    <property type="evidence" value="ECO:0007669"/>
    <property type="project" value="UniProtKB-EC"/>
</dbReference>
<feature type="binding site" evidence="7">
    <location>
        <position position="114"/>
    </location>
    <ligand>
        <name>substrate</name>
    </ligand>
</feature>
<feature type="binding site" evidence="7">
    <location>
        <position position="7"/>
    </location>
    <ligand>
        <name>substrate</name>
    </ligand>
</feature>
<dbReference type="RefSeq" id="WP_087043877.1">
    <property type="nucleotide sequence ID" value="NZ_FCOB02000005.1"/>
</dbReference>
<evidence type="ECO:0000259" key="9">
    <source>
        <dbReference type="Pfam" id="PF00576"/>
    </source>
</evidence>
<comment type="caution">
    <text evidence="10">The sequence shown here is derived from an EMBL/GenBank/DDBJ whole genome shotgun (WGS) entry which is preliminary data.</text>
</comment>
<dbReference type="InterPro" id="IPR000895">
    <property type="entry name" value="Transthyretin/HIU_hydrolase"/>
</dbReference>
<dbReference type="InterPro" id="IPR036817">
    <property type="entry name" value="Transthyretin/HIU_hydrolase_sf"/>
</dbReference>
<gene>
    <name evidence="10" type="ORF">AWB83_01527</name>
</gene>
<reference evidence="10" key="1">
    <citation type="submission" date="2016-01" db="EMBL/GenBank/DDBJ databases">
        <authorList>
            <person name="Peeters C."/>
        </authorList>
    </citation>
    <scope>NUCLEOTIDE SEQUENCE [LARGE SCALE GENOMIC DNA]</scope>
    <source>
        <strain evidence="10">LMG 29326</strain>
    </source>
</reference>
<dbReference type="PANTHER" id="PTHR10395:SF7">
    <property type="entry name" value="5-HYDROXYISOURATE HYDROLASE"/>
    <property type="match status" value="1"/>
</dbReference>
<keyword evidence="5 8" id="KW-0659">Purine metabolism</keyword>
<comment type="similarity">
    <text evidence="3 8">Belongs to the transthyretin family. 5-hydroxyisourate hydrolase subfamily.</text>
</comment>
<dbReference type="PRINTS" id="PR00189">
    <property type="entry name" value="TRNSTHYRETIN"/>
</dbReference>
<feature type="binding site" evidence="7">
    <location>
        <position position="45"/>
    </location>
    <ligand>
        <name>substrate</name>
    </ligand>
</feature>
<dbReference type="FunFam" id="2.60.40.180:FF:000005">
    <property type="entry name" value="5-hydroxyisourate hydrolase"/>
    <property type="match status" value="1"/>
</dbReference>
<evidence type="ECO:0000256" key="5">
    <source>
        <dbReference type="ARBA" id="ARBA00022631"/>
    </source>
</evidence>
<dbReference type="Pfam" id="PF00576">
    <property type="entry name" value="Transthyretin"/>
    <property type="match status" value="1"/>
</dbReference>
<dbReference type="Proteomes" id="UP000054978">
    <property type="component" value="Unassembled WGS sequence"/>
</dbReference>
<dbReference type="PROSITE" id="PS00768">
    <property type="entry name" value="TRANSTHYRETIN_1"/>
    <property type="match status" value="1"/>
</dbReference>
<evidence type="ECO:0000256" key="6">
    <source>
        <dbReference type="ARBA" id="ARBA00022801"/>
    </source>
</evidence>
<feature type="domain" description="Transthyretin/hydroxyisourate hydrolase" evidence="9">
    <location>
        <begin position="4"/>
        <end position="116"/>
    </location>
</feature>
<protein>
    <recommendedName>
        <fullName evidence="8">5-hydroxyisourate hydrolase</fullName>
        <shortName evidence="8">HIU hydrolase</shortName>
        <shortName evidence="8">HIUHase</shortName>
        <ecNumber evidence="8">3.5.2.17</ecNumber>
    </recommendedName>
</protein>
<accession>A0A158A9T8</accession>
<dbReference type="EC" id="3.5.2.17" evidence="8"/>
<proteinExistence type="inferred from homology"/>
<comment type="function">
    <text evidence="2">Catalyzes the hydrolysis of 5-hydroxyisourate (HIU) to 2-oxo-4-hydroxy-4-carboxy-5-ureidoimidazoline (OHCU).</text>
</comment>
<dbReference type="CDD" id="cd05822">
    <property type="entry name" value="TLP_HIUase"/>
    <property type="match status" value="1"/>
</dbReference>
<evidence type="ECO:0000313" key="10">
    <source>
        <dbReference type="EMBL" id="SAK54366.1"/>
    </source>
</evidence>
<dbReference type="OrthoDB" id="9792386at2"/>
<sequence>MGKLTTHVLDTAHGRPGANIKVELFALNGDARSAIKTIQTNDDGRADAPLLEGAEFATGEYELVFHAGDYFAKLGVKVPEPRFVDRVVLRFGIADASSHYHVPLLVSPWAYSTYRGS</sequence>
<comment type="subunit">
    <text evidence="4 8">Homotetramer.</text>
</comment>
<organism evidence="10 11">
    <name type="scientific">Caballeronia ptereochthonis</name>
    <dbReference type="NCBI Taxonomy" id="1777144"/>
    <lineage>
        <taxon>Bacteria</taxon>
        <taxon>Pseudomonadati</taxon>
        <taxon>Pseudomonadota</taxon>
        <taxon>Betaproteobacteria</taxon>
        <taxon>Burkholderiales</taxon>
        <taxon>Burkholderiaceae</taxon>
        <taxon>Caballeronia</taxon>
    </lineage>
</organism>
<dbReference type="InterPro" id="IPR014306">
    <property type="entry name" value="Hydroxyisourate_hydrolase"/>
</dbReference>
<dbReference type="PANTHER" id="PTHR10395">
    <property type="entry name" value="URICASE AND TRANSTHYRETIN-RELATED"/>
    <property type="match status" value="1"/>
</dbReference>